<proteinExistence type="predicted"/>
<evidence type="ECO:0000313" key="5">
    <source>
        <dbReference type="EMBL" id="KTD16230.1"/>
    </source>
</evidence>
<dbReference type="GO" id="GO:0004869">
    <property type="term" value="F:cysteine-type endopeptidase inhibitor activity"/>
    <property type="evidence" value="ECO:0007669"/>
    <property type="project" value="UniProtKB-KW"/>
</dbReference>
<dbReference type="Proteomes" id="UP000055035">
    <property type="component" value="Unassembled WGS sequence"/>
</dbReference>
<dbReference type="InterPro" id="IPR036331">
    <property type="entry name" value="Chagasin-like_sf"/>
</dbReference>
<evidence type="ECO:0000256" key="3">
    <source>
        <dbReference type="SAM" id="SignalP"/>
    </source>
</evidence>
<feature type="domain" description="Proteinase inhibitor I42 chagasin" evidence="4">
    <location>
        <begin position="29"/>
        <end position="117"/>
    </location>
</feature>
<protein>
    <submittedName>
        <fullName evidence="5">Secreted protein</fullName>
    </submittedName>
</protein>
<organism evidence="5 6">
    <name type="scientific">Legionella jordanis</name>
    <dbReference type="NCBI Taxonomy" id="456"/>
    <lineage>
        <taxon>Bacteria</taxon>
        <taxon>Pseudomonadati</taxon>
        <taxon>Pseudomonadota</taxon>
        <taxon>Gammaproteobacteria</taxon>
        <taxon>Legionellales</taxon>
        <taxon>Legionellaceae</taxon>
        <taxon>Legionella</taxon>
    </lineage>
</organism>
<dbReference type="STRING" id="456.Ljor_0536"/>
<keyword evidence="3" id="KW-0732">Signal</keyword>
<dbReference type="PATRIC" id="fig|456.5.peg.566"/>
<dbReference type="PANTHER" id="PTHR36530:SF1">
    <property type="entry name" value="AMOEBIASIN-1"/>
    <property type="match status" value="1"/>
</dbReference>
<dbReference type="SUPFAM" id="SSF141066">
    <property type="entry name" value="ICP-like"/>
    <property type="match status" value="1"/>
</dbReference>
<evidence type="ECO:0000313" key="6">
    <source>
        <dbReference type="Proteomes" id="UP000055035"/>
    </source>
</evidence>
<keyword evidence="6" id="KW-1185">Reference proteome</keyword>
<evidence type="ECO:0000256" key="2">
    <source>
        <dbReference type="ARBA" id="ARBA00022704"/>
    </source>
</evidence>
<feature type="chain" id="PRO_5006914546" evidence="3">
    <location>
        <begin position="19"/>
        <end position="128"/>
    </location>
</feature>
<dbReference type="AlphaFoldDB" id="A0A0W0V8L6"/>
<evidence type="ECO:0000259" key="4">
    <source>
        <dbReference type="Pfam" id="PF09394"/>
    </source>
</evidence>
<dbReference type="InterPro" id="IPR052781">
    <property type="entry name" value="Cys_protease_inhibitor_I42"/>
</dbReference>
<evidence type="ECO:0000256" key="1">
    <source>
        <dbReference type="ARBA" id="ARBA00022690"/>
    </source>
</evidence>
<dbReference type="PANTHER" id="PTHR36530">
    <property type="entry name" value="INHIBITOR OF CYSTEINE PEPTIDASE"/>
    <property type="match status" value="1"/>
</dbReference>
<dbReference type="Pfam" id="PF09394">
    <property type="entry name" value="Inhibitor_I42"/>
    <property type="match status" value="1"/>
</dbReference>
<dbReference type="EMBL" id="LNYJ01000011">
    <property type="protein sequence ID" value="KTD16230.1"/>
    <property type="molecule type" value="Genomic_DNA"/>
</dbReference>
<dbReference type="Gene3D" id="2.60.40.2020">
    <property type="match status" value="1"/>
</dbReference>
<dbReference type="InterPro" id="IPR018990">
    <property type="entry name" value="Prot_inh_I42_chagasin"/>
</dbReference>
<feature type="signal peptide" evidence="3">
    <location>
        <begin position="1"/>
        <end position="18"/>
    </location>
</feature>
<sequence length="128" mass="14190">MKILTAVLLWAGAAICNATQSMILNVNNTQNQFVVTLPANPTTGFQWTIENYDKSFLKLLTSRYIAPNTKLIGAGGQMLFTFQLKAGASYPQSSSMLFKYARPWETNTGTMKKVTINFNNKGSVEKNN</sequence>
<keyword evidence="1" id="KW-0646">Protease inhibitor</keyword>
<dbReference type="RefSeq" id="WP_058470102.1">
    <property type="nucleotide sequence ID" value="NZ_CAAAIC010000004.1"/>
</dbReference>
<dbReference type="OrthoDB" id="670336at2"/>
<name>A0A0W0V8L6_9GAMM</name>
<reference evidence="5 6" key="1">
    <citation type="submission" date="2015-11" db="EMBL/GenBank/DDBJ databases">
        <title>Genomic analysis of 38 Legionella species identifies large and diverse effector repertoires.</title>
        <authorList>
            <person name="Burstein D."/>
            <person name="Amaro F."/>
            <person name="Zusman T."/>
            <person name="Lifshitz Z."/>
            <person name="Cohen O."/>
            <person name="Gilbert J.A."/>
            <person name="Pupko T."/>
            <person name="Shuman H.A."/>
            <person name="Segal G."/>
        </authorList>
    </citation>
    <scope>NUCLEOTIDE SEQUENCE [LARGE SCALE GENOMIC DNA]</scope>
    <source>
        <strain evidence="5 6">BL-540</strain>
    </source>
</reference>
<keyword evidence="2" id="KW-0789">Thiol protease inhibitor</keyword>
<comment type="caution">
    <text evidence="5">The sequence shown here is derived from an EMBL/GenBank/DDBJ whole genome shotgun (WGS) entry which is preliminary data.</text>
</comment>
<gene>
    <name evidence="5" type="ORF">Ljor_0536</name>
</gene>
<accession>A0A0W0V8L6</accession>